<dbReference type="PANTHER" id="PTHR43143:SF1">
    <property type="entry name" value="SERINE_THREONINE-PROTEIN PHOSPHATASE CPPED1"/>
    <property type="match status" value="1"/>
</dbReference>
<name>A0A1I6QK94_9SPHI</name>
<dbReference type="RefSeq" id="WP_139227492.1">
    <property type="nucleotide sequence ID" value="NZ_FOZZ01000002.1"/>
</dbReference>
<dbReference type="GO" id="GO:0016787">
    <property type="term" value="F:hydrolase activity"/>
    <property type="evidence" value="ECO:0007669"/>
    <property type="project" value="InterPro"/>
</dbReference>
<evidence type="ECO:0000313" key="3">
    <source>
        <dbReference type="Proteomes" id="UP000198785"/>
    </source>
</evidence>
<protein>
    <submittedName>
        <fullName evidence="2">Calcineurin-like phosphoesterase</fullName>
    </submittedName>
</protein>
<evidence type="ECO:0000313" key="2">
    <source>
        <dbReference type="EMBL" id="SFS52876.1"/>
    </source>
</evidence>
<dbReference type="SUPFAM" id="SSF56300">
    <property type="entry name" value="Metallo-dependent phosphatases"/>
    <property type="match status" value="1"/>
</dbReference>
<evidence type="ECO:0000259" key="1">
    <source>
        <dbReference type="Pfam" id="PF00149"/>
    </source>
</evidence>
<dbReference type="PANTHER" id="PTHR43143">
    <property type="entry name" value="METALLOPHOSPHOESTERASE, CALCINEURIN SUPERFAMILY"/>
    <property type="match status" value="1"/>
</dbReference>
<dbReference type="EMBL" id="FOZZ01000002">
    <property type="protein sequence ID" value="SFS52876.1"/>
    <property type="molecule type" value="Genomic_DNA"/>
</dbReference>
<gene>
    <name evidence="2" type="ORF">SAMN05660206_102385</name>
</gene>
<dbReference type="AlphaFoldDB" id="A0A1I6QK94"/>
<dbReference type="Gene3D" id="3.60.21.10">
    <property type="match status" value="1"/>
</dbReference>
<dbReference type="Proteomes" id="UP000198785">
    <property type="component" value="Unassembled WGS sequence"/>
</dbReference>
<dbReference type="InterPro" id="IPR051918">
    <property type="entry name" value="STPP_CPPED1"/>
</dbReference>
<dbReference type="OrthoDB" id="5464520at2"/>
<sequence length="269" mass="31239">MYYRIYVLLLFFTAFFFSACKRNFQYSVLEVRPLDREINQKSIAEINQLSPKDTFSFLIMSDSQVAYKPLESFVRHVNKTYAKDSVAFILHAGDFTDYGANFEYNLYHELTEKLNFPVVGCIGNHDMLGNGQEIYRKFFGPENFTFTYGANRFILFNNNGREVGFNGTLPDLSWLNTEILNAREDNLFFISHVPPMSDDFDPALRDDFVDLLAVNKSTRLSIHGHTHSFEYGEFFNDGVPYLVVPTLLKKEYVKVTVFGNEILVQQKYF</sequence>
<dbReference type="Pfam" id="PF00149">
    <property type="entry name" value="Metallophos"/>
    <property type="match status" value="1"/>
</dbReference>
<keyword evidence="3" id="KW-1185">Reference proteome</keyword>
<dbReference type="STRING" id="683125.SAMN05660206_102385"/>
<reference evidence="2 3" key="1">
    <citation type="submission" date="2016-10" db="EMBL/GenBank/DDBJ databases">
        <authorList>
            <person name="de Groot N.N."/>
        </authorList>
    </citation>
    <scope>NUCLEOTIDE SEQUENCE [LARGE SCALE GENOMIC DNA]</scope>
    <source>
        <strain evidence="2 3">DSM 22789</strain>
    </source>
</reference>
<accession>A0A1I6QK94</accession>
<feature type="domain" description="Calcineurin-like phosphoesterase" evidence="1">
    <location>
        <begin position="56"/>
        <end position="228"/>
    </location>
</feature>
<proteinExistence type="predicted"/>
<dbReference type="InterPro" id="IPR004843">
    <property type="entry name" value="Calcineurin-like_PHP"/>
</dbReference>
<dbReference type="PROSITE" id="PS51257">
    <property type="entry name" value="PROKAR_LIPOPROTEIN"/>
    <property type="match status" value="1"/>
</dbReference>
<organism evidence="2 3">
    <name type="scientific">Sphingobacterium wenxiniae</name>
    <dbReference type="NCBI Taxonomy" id="683125"/>
    <lineage>
        <taxon>Bacteria</taxon>
        <taxon>Pseudomonadati</taxon>
        <taxon>Bacteroidota</taxon>
        <taxon>Sphingobacteriia</taxon>
        <taxon>Sphingobacteriales</taxon>
        <taxon>Sphingobacteriaceae</taxon>
        <taxon>Sphingobacterium</taxon>
    </lineage>
</organism>
<dbReference type="InterPro" id="IPR029052">
    <property type="entry name" value="Metallo-depent_PP-like"/>
</dbReference>